<dbReference type="OrthoDB" id="9804819at2"/>
<dbReference type="InterPro" id="IPR027417">
    <property type="entry name" value="P-loop_NTPase"/>
</dbReference>
<evidence type="ECO:0000256" key="1">
    <source>
        <dbReference type="ARBA" id="ARBA00005417"/>
    </source>
</evidence>
<evidence type="ECO:0000259" key="5">
    <source>
        <dbReference type="PROSITE" id="PS50893"/>
    </source>
</evidence>
<reference evidence="6 7" key="1">
    <citation type="submission" date="2019-04" db="EMBL/GenBank/DDBJ databases">
        <title>Bacillus caeni sp. nov., a bacterium isolated from mangrove sediment.</title>
        <authorList>
            <person name="Huang H."/>
            <person name="Mo K."/>
            <person name="Hu Y."/>
        </authorList>
    </citation>
    <scope>NUCLEOTIDE SEQUENCE [LARGE SCALE GENOMIC DNA]</scope>
    <source>
        <strain evidence="6 7">HB172195</strain>
    </source>
</reference>
<keyword evidence="3" id="KW-0547">Nucleotide-binding</keyword>
<evidence type="ECO:0000256" key="3">
    <source>
        <dbReference type="ARBA" id="ARBA00022741"/>
    </source>
</evidence>
<sequence length="303" mass="33118">MSDYLIETNQLTKKFGNFKAVDSIDLKVKKGSIYGFLGPNGAGKSTTIRMLLGLIQPTSGRVNLFGKPLKSNRIPILKRVGSMVEYPSYYGHLTAYENLNTTRILLGLEAKEIDKVLEIVRLTEVKNKAVKKFSMGMKQRLGIANALLGNPELLILDEPTNGLDPSGIHEIRDLIKSLPKKMGITVLVSSHILSEIDLLATDVGIITKGKLVFQGSLEELHQRGKSQIAIEANPVEDAAAHLINNGFQPEIEGETIYLQVGEAGPAVLNKELVMNGFAVNKLAVERKTLEDIFLEVTKEGATA</sequence>
<dbReference type="EMBL" id="SWLG01000007">
    <property type="protein sequence ID" value="TLS37102.1"/>
    <property type="molecule type" value="Genomic_DNA"/>
</dbReference>
<dbReference type="PANTHER" id="PTHR43335:SF8">
    <property type="entry name" value="ABC TRANSPORTER, ATP-BINDING PROTEIN"/>
    <property type="match status" value="1"/>
</dbReference>
<keyword evidence="7" id="KW-1185">Reference proteome</keyword>
<dbReference type="RefSeq" id="WP_138126457.1">
    <property type="nucleotide sequence ID" value="NZ_SWLG01000007.1"/>
</dbReference>
<dbReference type="InterPro" id="IPR003593">
    <property type="entry name" value="AAA+_ATPase"/>
</dbReference>
<keyword evidence="2" id="KW-0813">Transport</keyword>
<dbReference type="GO" id="GO:0005524">
    <property type="term" value="F:ATP binding"/>
    <property type="evidence" value="ECO:0007669"/>
    <property type="project" value="UniProtKB-KW"/>
</dbReference>
<dbReference type="SUPFAM" id="SSF52540">
    <property type="entry name" value="P-loop containing nucleoside triphosphate hydrolases"/>
    <property type="match status" value="1"/>
</dbReference>
<gene>
    <name evidence="6" type="ORF">FCL54_11275</name>
</gene>
<evidence type="ECO:0000313" key="7">
    <source>
        <dbReference type="Proteomes" id="UP000308230"/>
    </source>
</evidence>
<dbReference type="PROSITE" id="PS50893">
    <property type="entry name" value="ABC_TRANSPORTER_2"/>
    <property type="match status" value="1"/>
</dbReference>
<evidence type="ECO:0000256" key="4">
    <source>
        <dbReference type="ARBA" id="ARBA00022840"/>
    </source>
</evidence>
<name>A0A5R9F0G0_9BACL</name>
<feature type="domain" description="ABC transporter" evidence="5">
    <location>
        <begin position="6"/>
        <end position="233"/>
    </location>
</feature>
<protein>
    <submittedName>
        <fullName evidence="6">ATP-binding cassette domain-containing protein</fullName>
    </submittedName>
</protein>
<dbReference type="Proteomes" id="UP000308230">
    <property type="component" value="Unassembled WGS sequence"/>
</dbReference>
<evidence type="ECO:0000313" key="6">
    <source>
        <dbReference type="EMBL" id="TLS37102.1"/>
    </source>
</evidence>
<proteinExistence type="inferred from homology"/>
<dbReference type="Gene3D" id="3.40.50.300">
    <property type="entry name" value="P-loop containing nucleotide triphosphate hydrolases"/>
    <property type="match status" value="1"/>
</dbReference>
<dbReference type="InterPro" id="IPR003439">
    <property type="entry name" value="ABC_transporter-like_ATP-bd"/>
</dbReference>
<dbReference type="SMART" id="SM00382">
    <property type="entry name" value="AAA"/>
    <property type="match status" value="1"/>
</dbReference>
<keyword evidence="4 6" id="KW-0067">ATP-binding</keyword>
<dbReference type="Pfam" id="PF00005">
    <property type="entry name" value="ABC_tran"/>
    <property type="match status" value="1"/>
</dbReference>
<dbReference type="AlphaFoldDB" id="A0A5R9F0G0"/>
<dbReference type="CDD" id="cd03268">
    <property type="entry name" value="ABC_BcrA_bacitracin_resist"/>
    <property type="match status" value="1"/>
</dbReference>
<comment type="caution">
    <text evidence="6">The sequence shown here is derived from an EMBL/GenBank/DDBJ whole genome shotgun (WGS) entry which is preliminary data.</text>
</comment>
<accession>A0A5R9F0G0</accession>
<organism evidence="6 7">
    <name type="scientific">Exobacillus caeni</name>
    <dbReference type="NCBI Taxonomy" id="2574798"/>
    <lineage>
        <taxon>Bacteria</taxon>
        <taxon>Bacillati</taxon>
        <taxon>Bacillota</taxon>
        <taxon>Bacilli</taxon>
        <taxon>Bacillales</taxon>
        <taxon>Guptibacillaceae</taxon>
        <taxon>Exobacillus</taxon>
    </lineage>
</organism>
<evidence type="ECO:0000256" key="2">
    <source>
        <dbReference type="ARBA" id="ARBA00022448"/>
    </source>
</evidence>
<dbReference type="GO" id="GO:0016887">
    <property type="term" value="F:ATP hydrolysis activity"/>
    <property type="evidence" value="ECO:0007669"/>
    <property type="project" value="InterPro"/>
</dbReference>
<dbReference type="PANTHER" id="PTHR43335">
    <property type="entry name" value="ABC TRANSPORTER, ATP-BINDING PROTEIN"/>
    <property type="match status" value="1"/>
</dbReference>
<comment type="similarity">
    <text evidence="1">Belongs to the ABC transporter superfamily.</text>
</comment>